<dbReference type="GO" id="GO:0003677">
    <property type="term" value="F:DNA binding"/>
    <property type="evidence" value="ECO:0007669"/>
    <property type="project" value="UniProtKB-KW"/>
</dbReference>
<keyword evidence="2" id="KW-1185">Reference proteome</keyword>
<dbReference type="EMBL" id="JBBEGL010000017">
    <property type="protein sequence ID" value="MEJ2890737.1"/>
    <property type="molecule type" value="Genomic_DNA"/>
</dbReference>
<accession>A0ABU8NFU6</accession>
<evidence type="ECO:0000313" key="2">
    <source>
        <dbReference type="Proteomes" id="UP001370100"/>
    </source>
</evidence>
<gene>
    <name evidence="1" type="ORF">WCD41_30060</name>
</gene>
<comment type="caution">
    <text evidence="1">The sequence shown here is derived from an EMBL/GenBank/DDBJ whole genome shotgun (WGS) entry which is preliminary data.</text>
</comment>
<dbReference type="Pfam" id="PF06224">
    <property type="entry name" value="AlkZ-like"/>
    <property type="match status" value="1"/>
</dbReference>
<name>A0ABU8NFU6_9PSEU</name>
<sequence length="353" mass="38357">MSTRQVSEIGLLRLVALRLVDVGPAGARTDDVGEVVRHLGAAQAQVLPDVLTSLALRTAGRSRDAVVAAFDAGEIVRSWPMRGTLHVVPAEDLGWMLPLGTPRPRVQAARRRGELGLTDADVEGAGELALAAVPATREGLFAVWEQAGLRPVQGRGYHLLGELASTGVLCFGPMRDGEPVIVDVARWIPEPRRLERDEALGEWARRYFRSHGPATRADFLRWTNIPAADVDTGLALARPELATMVVDGTEYLMDPAVPDLLAAHRRQALGVHLLPGFDEFVLGYSRRDDVLEPAQFDRIVPGGNGVFRPTVVHRGRIVGTWAVPRRRLEVAPFDTLDARTEAAVARAHARLPG</sequence>
<dbReference type="Proteomes" id="UP001370100">
    <property type="component" value="Unassembled WGS sequence"/>
</dbReference>
<reference evidence="1 2" key="1">
    <citation type="submission" date="2024-03" db="EMBL/GenBank/DDBJ databases">
        <title>Actinomycetospora sp. OC33-EN06, a novel actinomycete isolated from wild orchid (Aerides multiflora).</title>
        <authorList>
            <person name="Suriyachadkun C."/>
        </authorList>
    </citation>
    <scope>NUCLEOTIDE SEQUENCE [LARGE SCALE GENOMIC DNA]</scope>
    <source>
        <strain evidence="1 2">OC33-EN06</strain>
    </source>
</reference>
<dbReference type="PANTHER" id="PTHR38479:SF2">
    <property type="entry name" value="WINGED HELIX DNA-BINDING DOMAIN-CONTAINING PROTEIN"/>
    <property type="match status" value="1"/>
</dbReference>
<protein>
    <submittedName>
        <fullName evidence="1">Winged helix DNA-binding domain-containing protein</fullName>
    </submittedName>
</protein>
<organism evidence="1 2">
    <name type="scientific">Actinomycetospora aeridis</name>
    <dbReference type="NCBI Taxonomy" id="3129231"/>
    <lineage>
        <taxon>Bacteria</taxon>
        <taxon>Bacillati</taxon>
        <taxon>Actinomycetota</taxon>
        <taxon>Actinomycetes</taxon>
        <taxon>Pseudonocardiales</taxon>
        <taxon>Pseudonocardiaceae</taxon>
        <taxon>Actinomycetospora</taxon>
    </lineage>
</organism>
<proteinExistence type="predicted"/>
<evidence type="ECO:0000313" key="1">
    <source>
        <dbReference type="EMBL" id="MEJ2890737.1"/>
    </source>
</evidence>
<dbReference type="InterPro" id="IPR009351">
    <property type="entry name" value="AlkZ-like"/>
</dbReference>
<keyword evidence="1" id="KW-0238">DNA-binding</keyword>
<dbReference type="PANTHER" id="PTHR38479">
    <property type="entry name" value="LMO0824 PROTEIN"/>
    <property type="match status" value="1"/>
</dbReference>
<dbReference type="RefSeq" id="WP_337718932.1">
    <property type="nucleotide sequence ID" value="NZ_JBBEGL010000017.1"/>
</dbReference>